<keyword evidence="1" id="KW-0813">Transport</keyword>
<dbReference type="InterPro" id="IPR017911">
    <property type="entry name" value="MacB-like_ATP-bd"/>
</dbReference>
<evidence type="ECO:0000313" key="7">
    <source>
        <dbReference type="Proteomes" id="UP000076503"/>
    </source>
</evidence>
<dbReference type="GO" id="GO:1902495">
    <property type="term" value="C:transmembrane transporter complex"/>
    <property type="evidence" value="ECO:0007669"/>
    <property type="project" value="UniProtKB-ARBA"/>
</dbReference>
<keyword evidence="3" id="KW-0067">ATP-binding</keyword>
<dbReference type="Gene3D" id="3.40.50.300">
    <property type="entry name" value="P-loop containing nucleotide triphosphate hydrolases"/>
    <property type="match status" value="1"/>
</dbReference>
<dbReference type="PROSITE" id="PS50893">
    <property type="entry name" value="ABC_TRANSPORTER_2"/>
    <property type="match status" value="1"/>
</dbReference>
<evidence type="ECO:0000256" key="1">
    <source>
        <dbReference type="ARBA" id="ARBA00022448"/>
    </source>
</evidence>
<dbReference type="InterPro" id="IPR003593">
    <property type="entry name" value="AAA+_ATPase"/>
</dbReference>
<name>A0A167DEL3_9GAMM</name>
<evidence type="ECO:0000313" key="6">
    <source>
        <dbReference type="EMBL" id="KZN48740.1"/>
    </source>
</evidence>
<accession>A0A167DEL3</accession>
<dbReference type="InterPro" id="IPR027417">
    <property type="entry name" value="P-loop_NTPase"/>
</dbReference>
<comment type="caution">
    <text evidence="6">The sequence shown here is derived from an EMBL/GenBank/DDBJ whole genome shotgun (WGS) entry which is preliminary data.</text>
</comment>
<dbReference type="Proteomes" id="UP000076503">
    <property type="component" value="Unassembled WGS sequence"/>
</dbReference>
<gene>
    <name evidence="6" type="ORF">N476_21230</name>
</gene>
<dbReference type="AlphaFoldDB" id="A0A167DEL3"/>
<feature type="domain" description="ABC transporter" evidence="5">
    <location>
        <begin position="6"/>
        <end position="245"/>
    </location>
</feature>
<dbReference type="PANTHER" id="PTHR42798:SF7">
    <property type="entry name" value="ALPHA-D-RIBOSE 1-METHYLPHOSPHONATE 5-TRIPHOSPHATE SYNTHASE SUBUNIT PHNL"/>
    <property type="match status" value="1"/>
</dbReference>
<comment type="similarity">
    <text evidence="4">Belongs to the ABC transporter superfamily. Macrolide exporter (TC 3.A.1.122) family.</text>
</comment>
<dbReference type="InterPro" id="IPR017871">
    <property type="entry name" value="ABC_transporter-like_CS"/>
</dbReference>
<dbReference type="Pfam" id="PF00005">
    <property type="entry name" value="ABC_tran"/>
    <property type="match status" value="1"/>
</dbReference>
<reference evidence="6 7" key="1">
    <citation type="submission" date="2013-07" db="EMBL/GenBank/DDBJ databases">
        <title>Comparative Genomic and Metabolomic Analysis of Twelve Strains of Pseudoalteromonas luteoviolacea.</title>
        <authorList>
            <person name="Vynne N.G."/>
            <person name="Mansson M."/>
            <person name="Gram L."/>
        </authorList>
    </citation>
    <scope>NUCLEOTIDE SEQUENCE [LARGE SCALE GENOMIC DNA]</scope>
    <source>
        <strain evidence="6 7">H33</strain>
    </source>
</reference>
<sequence>MADCIIQLKNICKTYGEKEEQVTALKSIELEINKGDFISITGPSGGGKSTLLSLLGLLDMPTSGTYLIEQVDTAGLNSEQLAELRNLHLGFVFQSFNLIDELSLRENVALPLTFRENPKMTTQEIASRVEEALTQVGLKEKMDQKPNQISGGQQQRVAIARAIACKPSVMLLDEPTGNLDSENSENVMNLLCELNRQGMTICMVTHEPQYAQYGTRIVNILDGRISSVHSLENTRQVDAPEAVQV</sequence>
<evidence type="ECO:0000259" key="5">
    <source>
        <dbReference type="PROSITE" id="PS50893"/>
    </source>
</evidence>
<dbReference type="OrthoDB" id="9802264at2"/>
<dbReference type="EMBL" id="AUXZ01000090">
    <property type="protein sequence ID" value="KZN48740.1"/>
    <property type="molecule type" value="Genomic_DNA"/>
</dbReference>
<dbReference type="CDD" id="cd03255">
    <property type="entry name" value="ABC_MJ0796_LolCDE_FtsE"/>
    <property type="match status" value="1"/>
</dbReference>
<proteinExistence type="inferred from homology"/>
<evidence type="ECO:0000256" key="4">
    <source>
        <dbReference type="ARBA" id="ARBA00038388"/>
    </source>
</evidence>
<organism evidence="6 7">
    <name type="scientific">Pseudoalteromonas luteoviolacea H33</name>
    <dbReference type="NCBI Taxonomy" id="1365251"/>
    <lineage>
        <taxon>Bacteria</taxon>
        <taxon>Pseudomonadati</taxon>
        <taxon>Pseudomonadota</taxon>
        <taxon>Gammaproteobacteria</taxon>
        <taxon>Alteromonadales</taxon>
        <taxon>Pseudoalteromonadaceae</taxon>
        <taxon>Pseudoalteromonas</taxon>
    </lineage>
</organism>
<dbReference type="SUPFAM" id="SSF52540">
    <property type="entry name" value="P-loop containing nucleoside triphosphate hydrolases"/>
    <property type="match status" value="1"/>
</dbReference>
<evidence type="ECO:0000256" key="3">
    <source>
        <dbReference type="ARBA" id="ARBA00022840"/>
    </source>
</evidence>
<dbReference type="RefSeq" id="WP_081216531.1">
    <property type="nucleotide sequence ID" value="NZ_AUXZ01000090.1"/>
</dbReference>
<dbReference type="GO" id="GO:0016887">
    <property type="term" value="F:ATP hydrolysis activity"/>
    <property type="evidence" value="ECO:0007669"/>
    <property type="project" value="InterPro"/>
</dbReference>
<dbReference type="SMART" id="SM00382">
    <property type="entry name" value="AAA"/>
    <property type="match status" value="1"/>
</dbReference>
<dbReference type="GO" id="GO:0005524">
    <property type="term" value="F:ATP binding"/>
    <property type="evidence" value="ECO:0007669"/>
    <property type="project" value="UniProtKB-KW"/>
</dbReference>
<dbReference type="PANTHER" id="PTHR42798">
    <property type="entry name" value="LIPOPROTEIN-RELEASING SYSTEM ATP-BINDING PROTEIN LOLD"/>
    <property type="match status" value="1"/>
</dbReference>
<dbReference type="InterPro" id="IPR003439">
    <property type="entry name" value="ABC_transporter-like_ATP-bd"/>
</dbReference>
<dbReference type="PROSITE" id="PS00211">
    <property type="entry name" value="ABC_TRANSPORTER_1"/>
    <property type="match status" value="1"/>
</dbReference>
<evidence type="ECO:0000256" key="2">
    <source>
        <dbReference type="ARBA" id="ARBA00022741"/>
    </source>
</evidence>
<dbReference type="PATRIC" id="fig|1365251.3.peg.3710"/>
<dbReference type="FunFam" id="3.40.50.300:FF:000032">
    <property type="entry name" value="Export ABC transporter ATP-binding protein"/>
    <property type="match status" value="1"/>
</dbReference>
<keyword evidence="2" id="KW-0547">Nucleotide-binding</keyword>
<protein>
    <recommendedName>
        <fullName evidence="5">ABC transporter domain-containing protein</fullName>
    </recommendedName>
</protein>
<dbReference type="GO" id="GO:0022857">
    <property type="term" value="F:transmembrane transporter activity"/>
    <property type="evidence" value="ECO:0007669"/>
    <property type="project" value="UniProtKB-ARBA"/>
</dbReference>